<dbReference type="Pfam" id="PF13584">
    <property type="entry name" value="BatD"/>
    <property type="match status" value="1"/>
</dbReference>
<comment type="caution">
    <text evidence="2">The sequence shown here is derived from an EMBL/GenBank/DDBJ whole genome shotgun (WGS) entry which is preliminary data.</text>
</comment>
<evidence type="ECO:0000313" key="2">
    <source>
        <dbReference type="EMBL" id="EAS45862.1"/>
    </source>
</evidence>
<sequence length="520" mass="59179">MNHCHSFNSWLVRVRIITLFLGGLIAFVLPVHAETLQDLECQHRVTINSWLSTDHSATSTNINTGQANSGFASTISETTSSTLKNAAKPVAIGEQVILYIEIATDRWLTAGTQIGLFEVDNAIVLRRKNLATNFTRRKNGETWTHQRWEITLYPQKSGLFVIPPIAVTLQVSASTNNNVRGTLLTQPHRFSAALPSPYLTEDTPWVAGEDVTLTQSWSQKEEAPLVVGDAIERTITLTGKNTSAMLFPILTPANTPQAQLYTAPETLSDSQNRGEYTAKRIDSYTYIVQHNGTITLPPVRLQWWDTQTQQLVTLKAPGAEWHIRHTPTSFLKTYWLHLLISLFSIVLMIWIVIRTVNKYRNQPLPSHFAFLLAIKRQQWPFANLLLYRKLHKHQHRYLLSRAEQNEQVMPATKENLNLQETQASNQWHKTVMQWQTALYSTVPTPPSSQQGWRLWHGIKQPVRRLWSWRIPAALPQLKKRFPHTTPMAKSALSSTSEFATKTIKNAPRNTEHNNNNDVSN</sequence>
<evidence type="ECO:0000313" key="3">
    <source>
        <dbReference type="Proteomes" id="UP000003789"/>
    </source>
</evidence>
<evidence type="ECO:0000256" key="1">
    <source>
        <dbReference type="SAM" id="Phobius"/>
    </source>
</evidence>
<dbReference type="RefSeq" id="WP_006229172.1">
    <property type="nucleotide sequence ID" value="NZ_CH724134.1"/>
</dbReference>
<dbReference type="HOGENOM" id="CLU_629948_0_0_6"/>
<protein>
    <recommendedName>
        <fullName evidence="4">BatD</fullName>
    </recommendedName>
</protein>
<proteinExistence type="predicted"/>
<evidence type="ECO:0008006" key="4">
    <source>
        <dbReference type="Google" id="ProtNLM"/>
    </source>
</evidence>
<dbReference type="OrthoDB" id="5293418at2"/>
<feature type="transmembrane region" description="Helical" evidence="1">
    <location>
        <begin position="334"/>
        <end position="353"/>
    </location>
</feature>
<keyword evidence="1" id="KW-1133">Transmembrane helix</keyword>
<dbReference type="InterPro" id="IPR025738">
    <property type="entry name" value="BatD"/>
</dbReference>
<reference evidence="2 3" key="1">
    <citation type="submission" date="2006-03" db="EMBL/GenBank/DDBJ databases">
        <authorList>
            <person name="Bartlett D.H."/>
            <person name="Valle G."/>
            <person name="Lauro F.M."/>
            <person name="Vezzi A."/>
            <person name="Simonato F."/>
            <person name="Eloe E."/>
            <person name="Vitulo N."/>
            <person name="Stratton T.K."/>
            <person name="D'angelo M."/>
            <person name="Ferriera S."/>
            <person name="Johnson J."/>
            <person name="Kravitz S."/>
            <person name="Beeson K."/>
            <person name="Sutton G."/>
            <person name="Rogers Y."/>
            <person name="Friedman R."/>
            <person name="Frazier M."/>
            <person name="Venter J.C."/>
        </authorList>
    </citation>
    <scope>NUCLEOTIDE SEQUENCE [LARGE SCALE GENOMIC DNA]</scope>
    <source>
        <strain evidence="2 3">3TCK</strain>
    </source>
</reference>
<dbReference type="AlphaFoldDB" id="Q1Z9I0"/>
<keyword evidence="1" id="KW-0472">Membrane</keyword>
<keyword evidence="1" id="KW-0812">Transmembrane</keyword>
<dbReference type="Proteomes" id="UP000003789">
    <property type="component" value="Unassembled WGS sequence"/>
</dbReference>
<name>Q1Z9I0_9GAMM</name>
<accession>Q1Z9I0</accession>
<organism evidence="2 3">
    <name type="scientific">Photobacterium profundum 3TCK</name>
    <dbReference type="NCBI Taxonomy" id="314280"/>
    <lineage>
        <taxon>Bacteria</taxon>
        <taxon>Pseudomonadati</taxon>
        <taxon>Pseudomonadota</taxon>
        <taxon>Gammaproteobacteria</taxon>
        <taxon>Vibrionales</taxon>
        <taxon>Vibrionaceae</taxon>
        <taxon>Photobacterium</taxon>
    </lineage>
</organism>
<dbReference type="PANTHER" id="PTHR40940">
    <property type="entry name" value="PROTEIN BATD-RELATED"/>
    <property type="match status" value="1"/>
</dbReference>
<gene>
    <name evidence="2" type="ORF">P3TCK_05776</name>
</gene>
<dbReference type="PANTHER" id="PTHR40940:SF1">
    <property type="entry name" value="PROTEIN BATD"/>
    <property type="match status" value="1"/>
</dbReference>
<dbReference type="EMBL" id="AAPH01000001">
    <property type="protein sequence ID" value="EAS45862.1"/>
    <property type="molecule type" value="Genomic_DNA"/>
</dbReference>